<evidence type="ECO:0000313" key="7">
    <source>
        <dbReference type="EMBL" id="UZP74174.1"/>
    </source>
</evidence>
<keyword evidence="3 6" id="KW-0812">Transmembrane</keyword>
<dbReference type="PANTHER" id="PTHR30086:SF20">
    <property type="entry name" value="ARGININE EXPORTER PROTEIN ARGO-RELATED"/>
    <property type="match status" value="1"/>
</dbReference>
<keyword evidence="8" id="KW-1185">Reference proteome</keyword>
<keyword evidence="4 6" id="KW-1133">Transmembrane helix</keyword>
<evidence type="ECO:0000256" key="5">
    <source>
        <dbReference type="ARBA" id="ARBA00023136"/>
    </source>
</evidence>
<dbReference type="Proteomes" id="UP001317963">
    <property type="component" value="Chromosome"/>
</dbReference>
<feature type="transmembrane region" description="Helical" evidence="6">
    <location>
        <begin position="79"/>
        <end position="96"/>
    </location>
</feature>
<sequence>MPVNEMPMDPYFALWAFIIAMVATPGPANMLLMTAGAQQGYLRTLPFIGGLLVGKLMLNIALAFGLMKLLESSPGIADIFVFASAGYMAYLALRNWTPPSAQSAQNRFSFWTGAIVHPLSPKTWMMATLALSQFGEGFSTDWERIVIVPLSFLIAQLFFHSLWCLAGAALSRALDQSLIVHRALILLTLGVIVWAVMQ</sequence>
<proteinExistence type="predicted"/>
<evidence type="ECO:0000256" key="1">
    <source>
        <dbReference type="ARBA" id="ARBA00004651"/>
    </source>
</evidence>
<keyword evidence="2" id="KW-1003">Cell membrane</keyword>
<evidence type="ECO:0000256" key="3">
    <source>
        <dbReference type="ARBA" id="ARBA00022692"/>
    </source>
</evidence>
<feature type="transmembrane region" description="Helical" evidence="6">
    <location>
        <begin position="178"/>
        <end position="197"/>
    </location>
</feature>
<dbReference type="InterPro" id="IPR001123">
    <property type="entry name" value="LeuE-type"/>
</dbReference>
<evidence type="ECO:0000313" key="8">
    <source>
        <dbReference type="Proteomes" id="UP001317963"/>
    </source>
</evidence>
<comment type="subcellular location">
    <subcellularLocation>
        <location evidence="1">Cell membrane</location>
        <topology evidence="1">Multi-pass membrane protein</topology>
    </subcellularLocation>
</comment>
<keyword evidence="5 6" id="KW-0472">Membrane</keyword>
<feature type="transmembrane region" description="Helical" evidence="6">
    <location>
        <begin position="108"/>
        <end position="125"/>
    </location>
</feature>
<evidence type="ECO:0000256" key="4">
    <source>
        <dbReference type="ARBA" id="ARBA00022989"/>
    </source>
</evidence>
<gene>
    <name evidence="7" type="ORF">E0F26_05190</name>
</gene>
<evidence type="ECO:0000256" key="6">
    <source>
        <dbReference type="SAM" id="Phobius"/>
    </source>
</evidence>
<name>A0ABY6Q6D1_9GAMM</name>
<feature type="transmembrane region" description="Helical" evidence="6">
    <location>
        <begin position="12"/>
        <end position="32"/>
    </location>
</feature>
<protein>
    <submittedName>
        <fullName evidence="7">LysE family translocator</fullName>
    </submittedName>
</protein>
<feature type="transmembrane region" description="Helical" evidence="6">
    <location>
        <begin position="145"/>
        <end position="166"/>
    </location>
</feature>
<feature type="transmembrane region" description="Helical" evidence="6">
    <location>
        <begin position="44"/>
        <end position="67"/>
    </location>
</feature>
<dbReference type="PANTHER" id="PTHR30086">
    <property type="entry name" value="ARGININE EXPORTER PROTEIN ARGO"/>
    <property type="match status" value="1"/>
</dbReference>
<accession>A0ABY6Q6D1</accession>
<dbReference type="Pfam" id="PF01810">
    <property type="entry name" value="LysE"/>
    <property type="match status" value="1"/>
</dbReference>
<evidence type="ECO:0000256" key="2">
    <source>
        <dbReference type="ARBA" id="ARBA00022475"/>
    </source>
</evidence>
<reference evidence="7 8" key="1">
    <citation type="submission" date="2019-02" db="EMBL/GenBank/DDBJ databases">
        <title>Halieaceae_genomes.</title>
        <authorList>
            <person name="Li S.-H."/>
        </authorList>
    </citation>
    <scope>NUCLEOTIDE SEQUENCE [LARGE SCALE GENOMIC DNA]</scope>
    <source>
        <strain evidence="7 8">JH123</strain>
    </source>
</reference>
<organism evidence="7 8">
    <name type="scientific">Candidatus Paraluminiphilus aquimaris</name>
    <dbReference type="NCBI Taxonomy" id="2518994"/>
    <lineage>
        <taxon>Bacteria</taxon>
        <taxon>Pseudomonadati</taxon>
        <taxon>Pseudomonadota</taxon>
        <taxon>Gammaproteobacteria</taxon>
        <taxon>Cellvibrionales</taxon>
        <taxon>Halieaceae</taxon>
        <taxon>Candidatus Paraluminiphilus</taxon>
    </lineage>
</organism>
<dbReference type="EMBL" id="CP036501">
    <property type="protein sequence ID" value="UZP74174.1"/>
    <property type="molecule type" value="Genomic_DNA"/>
</dbReference>